<comment type="caution">
    <text evidence="4">The sequence shown here is derived from an EMBL/GenBank/DDBJ whole genome shotgun (WGS) entry which is preliminary data.</text>
</comment>
<evidence type="ECO:0000256" key="2">
    <source>
        <dbReference type="PIRSR" id="PIRSR039020-50"/>
    </source>
</evidence>
<dbReference type="SUPFAM" id="SSF54593">
    <property type="entry name" value="Glyoxalase/Bleomycin resistance protein/Dihydroxybiphenyl dioxygenase"/>
    <property type="match status" value="1"/>
</dbReference>
<feature type="binding site" evidence="2">
    <location>
        <position position="54"/>
    </location>
    <ligand>
        <name>D-alanylgriseoluteate</name>
        <dbReference type="ChEBI" id="CHEBI:167053"/>
    </ligand>
</feature>
<dbReference type="GO" id="GO:0042803">
    <property type="term" value="F:protein homodimerization activity"/>
    <property type="evidence" value="ECO:0007669"/>
    <property type="project" value="UniProtKB-UniRule"/>
</dbReference>
<sequence>MMTVSYKPNLQLVYVSDIERSTAFYKTLFNSEPVFSSPRYVAFAADGEALFAIWSGGTTPDASTPRFSEIGIMLPSGEDVDRLFEEWRKKPDIKIVKEPHTEVFGRTFLVEDPDGHIIRVCPLD</sequence>
<evidence type="ECO:0000313" key="4">
    <source>
        <dbReference type="EMBL" id="RAX14344.1"/>
    </source>
</evidence>
<evidence type="ECO:0000259" key="3">
    <source>
        <dbReference type="PROSITE" id="PS51819"/>
    </source>
</evidence>
<protein>
    <recommendedName>
        <fullName evidence="1">Phenazine antibiotic resistance protein</fullName>
    </recommendedName>
</protein>
<reference evidence="4 5" key="1">
    <citation type="journal article" date="2018" name="Int. J. Syst. Evol. Microbiol.">
        <title>Whole-genome-based revisit of Photorhabdus phylogeny: proposal for the elevation of most Photorhabdus subspecies to the species level and description of one novel species Photorhabdus bodei sp. nov., and one novel subspecies Photorhabdus laumondii subsp. clarkei subsp. nov.</title>
        <authorList>
            <person name="Machado R.A.R."/>
            <person name="Wuthrich D."/>
            <person name="Kuhnert P."/>
            <person name="Arce C.C.M."/>
            <person name="Thonen L."/>
            <person name="Ruiz C."/>
            <person name="Zhang X."/>
            <person name="Robert C.A.M."/>
            <person name="Karimi J."/>
            <person name="Kamali S."/>
            <person name="Ma J."/>
            <person name="Bruggmann R."/>
            <person name="Erb M."/>
        </authorList>
    </citation>
    <scope>NUCLEOTIDE SEQUENCE [LARGE SCALE GENOMIC DNA]</scope>
    <source>
        <strain evidence="4 5">LJ24-63</strain>
    </source>
</reference>
<organism evidence="4 5">
    <name type="scientific">Photorhabdus bodei</name>
    <dbReference type="NCBI Taxonomy" id="2029681"/>
    <lineage>
        <taxon>Bacteria</taxon>
        <taxon>Pseudomonadati</taxon>
        <taxon>Pseudomonadota</taxon>
        <taxon>Gammaproteobacteria</taxon>
        <taxon>Enterobacterales</taxon>
        <taxon>Morganellaceae</taxon>
        <taxon>Photorhabdus</taxon>
    </lineage>
</organism>
<comment type="subunit">
    <text evidence="1">Homodimer.</text>
</comment>
<keyword evidence="1" id="KW-0046">Antibiotic resistance</keyword>
<gene>
    <name evidence="4" type="ORF">CKY02_00080</name>
</gene>
<proteinExistence type="predicted"/>
<dbReference type="InterPro" id="IPR026275">
    <property type="entry name" value="Glyoxalase/dOase/EhpR"/>
</dbReference>
<dbReference type="Gene3D" id="3.30.720.120">
    <property type="match status" value="1"/>
</dbReference>
<feature type="domain" description="VOC" evidence="3">
    <location>
        <begin position="7"/>
        <end position="123"/>
    </location>
</feature>
<dbReference type="GO" id="GO:0046677">
    <property type="term" value="P:response to antibiotic"/>
    <property type="evidence" value="ECO:0007669"/>
    <property type="project" value="UniProtKB-UniRule"/>
</dbReference>
<evidence type="ECO:0000256" key="1">
    <source>
        <dbReference type="PIRNR" id="PIRNR039020"/>
    </source>
</evidence>
<dbReference type="PROSITE" id="PS51819">
    <property type="entry name" value="VOC"/>
    <property type="match status" value="1"/>
</dbReference>
<dbReference type="InterPro" id="IPR029068">
    <property type="entry name" value="Glyas_Bleomycin-R_OHBP_Dase"/>
</dbReference>
<dbReference type="AlphaFoldDB" id="A0A329XBY3"/>
<feature type="binding site" evidence="2">
    <location>
        <begin position="39"/>
        <end position="40"/>
    </location>
    <ligand>
        <name>D-alanylgriseoluteate</name>
        <dbReference type="ChEBI" id="CHEBI:167053"/>
    </ligand>
</feature>
<dbReference type="Proteomes" id="UP000250919">
    <property type="component" value="Unassembled WGS sequence"/>
</dbReference>
<evidence type="ECO:0000313" key="5">
    <source>
        <dbReference type="Proteomes" id="UP000250919"/>
    </source>
</evidence>
<comment type="function">
    <text evidence="1">Required for resistance to the phenazine antibiotic.</text>
</comment>
<dbReference type="Gene3D" id="3.30.720.110">
    <property type="match status" value="1"/>
</dbReference>
<dbReference type="Pfam" id="PF00903">
    <property type="entry name" value="Glyoxalase"/>
    <property type="match status" value="1"/>
</dbReference>
<dbReference type="PIRSF" id="PIRSF039020">
    <property type="entry name" value="EhpR"/>
    <property type="match status" value="1"/>
</dbReference>
<dbReference type="EMBL" id="NSCM01000001">
    <property type="protein sequence ID" value="RAX14344.1"/>
    <property type="molecule type" value="Genomic_DNA"/>
</dbReference>
<accession>A0A329XBY3</accession>
<name>A0A329XBY3_9GAMM</name>
<dbReference type="InterPro" id="IPR004360">
    <property type="entry name" value="Glyas_Fos-R_dOase_dom"/>
</dbReference>
<dbReference type="InterPro" id="IPR037523">
    <property type="entry name" value="VOC_core"/>
</dbReference>